<keyword evidence="1" id="KW-0862">Zinc</keyword>
<dbReference type="GO" id="GO:0061630">
    <property type="term" value="F:ubiquitin protein ligase activity"/>
    <property type="evidence" value="ECO:0007669"/>
    <property type="project" value="UniProtKB-EC"/>
</dbReference>
<dbReference type="GO" id="GO:0005654">
    <property type="term" value="C:nucleoplasm"/>
    <property type="evidence" value="ECO:0007669"/>
    <property type="project" value="TreeGrafter"/>
</dbReference>
<evidence type="ECO:0000259" key="2">
    <source>
        <dbReference type="PROSITE" id="PS50119"/>
    </source>
</evidence>
<dbReference type="Proteomes" id="UP000683360">
    <property type="component" value="Unassembled WGS sequence"/>
</dbReference>
<organism evidence="3 4">
    <name type="scientific">Mytilus edulis</name>
    <name type="common">Blue mussel</name>
    <dbReference type="NCBI Taxonomy" id="6550"/>
    <lineage>
        <taxon>Eukaryota</taxon>
        <taxon>Metazoa</taxon>
        <taxon>Spiralia</taxon>
        <taxon>Lophotrochozoa</taxon>
        <taxon>Mollusca</taxon>
        <taxon>Bivalvia</taxon>
        <taxon>Autobranchia</taxon>
        <taxon>Pteriomorphia</taxon>
        <taxon>Mytilida</taxon>
        <taxon>Mytiloidea</taxon>
        <taxon>Mytilidae</taxon>
        <taxon>Mytilinae</taxon>
        <taxon>Mytilus</taxon>
    </lineage>
</organism>
<dbReference type="SUPFAM" id="SSF57845">
    <property type="entry name" value="B-box zinc-binding domain"/>
    <property type="match status" value="1"/>
</dbReference>
<dbReference type="GO" id="GO:0008270">
    <property type="term" value="F:zinc ion binding"/>
    <property type="evidence" value="ECO:0007669"/>
    <property type="project" value="UniProtKB-KW"/>
</dbReference>
<protein>
    <submittedName>
        <fullName evidence="3">TRIM71</fullName>
        <ecNumber evidence="3">2.3.2.27</ecNumber>
    </submittedName>
</protein>
<dbReference type="Gene3D" id="3.30.160.60">
    <property type="entry name" value="Classic Zinc Finger"/>
    <property type="match status" value="1"/>
</dbReference>
<gene>
    <name evidence="3" type="ORF">MEDL_58005</name>
</gene>
<dbReference type="PANTHER" id="PTHR25462">
    <property type="entry name" value="BONUS, ISOFORM C-RELATED"/>
    <property type="match status" value="1"/>
</dbReference>
<dbReference type="PANTHER" id="PTHR25462:SF296">
    <property type="entry name" value="MEIOTIC P26, ISOFORM F"/>
    <property type="match status" value="1"/>
</dbReference>
<keyword evidence="4" id="KW-1185">Reference proteome</keyword>
<dbReference type="InterPro" id="IPR000315">
    <property type="entry name" value="Znf_B-box"/>
</dbReference>
<keyword evidence="3" id="KW-0808">Transferase</keyword>
<dbReference type="EC" id="2.3.2.27" evidence="3"/>
<sequence length="212" mass="24306">MAQAASKTCEMCMSAAGIQYCLDCEEYYCANCKLLHYRQKLSRTHQFQKATDLIPEGTSKCNEHREELTLMCNTCGVLVCTSCVTGKHNGHTFSKFSGAIAQLRGENETRINSRRREANQHKKNIEQSLIWFDNAVESVIKTITEECTMIKRMVDKSIAEMIAFVKEQSQKEKYKLIQMMSEAESVLDAGLKLDKDRQELDKIKQDRTMIQK</sequence>
<dbReference type="CDD" id="cd19757">
    <property type="entry name" value="Bbox1"/>
    <property type="match status" value="1"/>
</dbReference>
<feature type="domain" description="B box-type" evidence="2">
    <location>
        <begin position="56"/>
        <end position="96"/>
    </location>
</feature>
<accession>A0A8S3UTA6</accession>
<feature type="domain" description="B box-type" evidence="2">
    <location>
        <begin position="4"/>
        <end position="50"/>
    </location>
</feature>
<dbReference type="EMBL" id="CAJPWZ010002818">
    <property type="protein sequence ID" value="CAG2246016.1"/>
    <property type="molecule type" value="Genomic_DNA"/>
</dbReference>
<keyword evidence="1" id="KW-0863">Zinc-finger</keyword>
<dbReference type="OrthoDB" id="6270329at2759"/>
<evidence type="ECO:0000313" key="4">
    <source>
        <dbReference type="Proteomes" id="UP000683360"/>
    </source>
</evidence>
<keyword evidence="3" id="KW-0012">Acyltransferase</keyword>
<dbReference type="SMART" id="SM00336">
    <property type="entry name" value="BBOX"/>
    <property type="match status" value="2"/>
</dbReference>
<reference evidence="3" key="1">
    <citation type="submission" date="2021-03" db="EMBL/GenBank/DDBJ databases">
        <authorList>
            <person name="Bekaert M."/>
        </authorList>
    </citation>
    <scope>NUCLEOTIDE SEQUENCE</scope>
</reference>
<dbReference type="PROSITE" id="PS50119">
    <property type="entry name" value="ZF_BBOX"/>
    <property type="match status" value="2"/>
</dbReference>
<keyword evidence="1" id="KW-0479">Metal-binding</keyword>
<evidence type="ECO:0000313" key="3">
    <source>
        <dbReference type="EMBL" id="CAG2246016.1"/>
    </source>
</evidence>
<evidence type="ECO:0000256" key="1">
    <source>
        <dbReference type="PROSITE-ProRule" id="PRU00024"/>
    </source>
</evidence>
<name>A0A8S3UTA6_MYTED</name>
<dbReference type="AlphaFoldDB" id="A0A8S3UTA6"/>
<comment type="caution">
    <text evidence="3">The sequence shown here is derived from an EMBL/GenBank/DDBJ whole genome shotgun (WGS) entry which is preliminary data.</text>
</comment>
<dbReference type="Pfam" id="PF00643">
    <property type="entry name" value="zf-B_box"/>
    <property type="match status" value="1"/>
</dbReference>
<proteinExistence type="predicted"/>
<dbReference type="InterPro" id="IPR047153">
    <property type="entry name" value="TRIM45/56/19-like"/>
</dbReference>
<dbReference type="CDD" id="cd19756">
    <property type="entry name" value="Bbox2"/>
    <property type="match status" value="1"/>
</dbReference>